<feature type="region of interest" description="Disordered" evidence="1">
    <location>
        <begin position="101"/>
        <end position="130"/>
    </location>
</feature>
<reference evidence="3" key="1">
    <citation type="submission" date="2018-06" db="EMBL/GenBank/DDBJ databases">
        <authorList>
            <person name="Zhirakovskaya E."/>
        </authorList>
    </citation>
    <scope>NUCLEOTIDE SEQUENCE</scope>
</reference>
<feature type="domain" description="Insertion element IS402-like" evidence="2">
    <location>
        <begin position="7"/>
        <end position="78"/>
    </location>
</feature>
<proteinExistence type="predicted"/>
<gene>
    <name evidence="3" type="ORF">MNBD_ALPHA04-214</name>
</gene>
<dbReference type="EMBL" id="UOEF01000450">
    <property type="protein sequence ID" value="VAW05864.1"/>
    <property type="molecule type" value="Genomic_DNA"/>
</dbReference>
<name>A0A3B0TAN7_9ZZZZ</name>
<dbReference type="InterPro" id="IPR052909">
    <property type="entry name" value="Transposase_6_like"/>
</dbReference>
<evidence type="ECO:0000313" key="3">
    <source>
        <dbReference type="EMBL" id="VAW05864.1"/>
    </source>
</evidence>
<sequence length="130" mass="14819">MRHLFWLNDEEWARIEPWLPRGRRGARRVDDRRVISGIIHMLKTGARWRDCPGEYGPYTTIYNRFNRWSKQGVWEDVFYALSGSSGVVATTAAIDSTHIKAHRSASGAKGGTSVRRSDDLAADGRPRFMP</sequence>
<feature type="compositionally biased region" description="Basic and acidic residues" evidence="1">
    <location>
        <begin position="115"/>
        <end position="130"/>
    </location>
</feature>
<protein>
    <submittedName>
        <fullName evidence="3">Mobile element protein</fullName>
    </submittedName>
</protein>
<dbReference type="InterPro" id="IPR025161">
    <property type="entry name" value="IS402-like_dom"/>
</dbReference>
<evidence type="ECO:0000256" key="1">
    <source>
        <dbReference type="SAM" id="MobiDB-lite"/>
    </source>
</evidence>
<dbReference type="AlphaFoldDB" id="A0A3B0TAN7"/>
<dbReference type="PANTHER" id="PTHR46637:SF1">
    <property type="entry name" value="BLL5188 PROTEIN"/>
    <property type="match status" value="1"/>
</dbReference>
<dbReference type="Pfam" id="PF13340">
    <property type="entry name" value="DUF4096"/>
    <property type="match status" value="1"/>
</dbReference>
<dbReference type="NCBIfam" id="NF033580">
    <property type="entry name" value="transpos_IS5_3"/>
    <property type="match status" value="1"/>
</dbReference>
<dbReference type="PANTHER" id="PTHR46637">
    <property type="entry name" value="TIS1421-TRANSPOSASE PROTEIN A"/>
    <property type="match status" value="1"/>
</dbReference>
<evidence type="ECO:0000259" key="2">
    <source>
        <dbReference type="Pfam" id="PF13340"/>
    </source>
</evidence>
<organism evidence="3">
    <name type="scientific">hydrothermal vent metagenome</name>
    <dbReference type="NCBI Taxonomy" id="652676"/>
    <lineage>
        <taxon>unclassified sequences</taxon>
        <taxon>metagenomes</taxon>
        <taxon>ecological metagenomes</taxon>
    </lineage>
</organism>
<accession>A0A3B0TAN7</accession>